<name>A0A1I0P5G6_9BACT</name>
<feature type="chain" id="PRO_5011452354" description="Leucine-rich repeat (LRR) protein" evidence="3">
    <location>
        <begin position="22"/>
        <end position="804"/>
    </location>
</feature>
<dbReference type="EMBL" id="FOIR01000001">
    <property type="protein sequence ID" value="SEW09324.1"/>
    <property type="molecule type" value="Genomic_DNA"/>
</dbReference>
<dbReference type="PANTHER" id="PTHR46652:SF3">
    <property type="entry name" value="LEUCINE-RICH REPEAT-CONTAINING PROTEIN 9"/>
    <property type="match status" value="1"/>
</dbReference>
<dbReference type="GeneID" id="99986442"/>
<dbReference type="PANTHER" id="PTHR46652">
    <property type="entry name" value="LEUCINE-RICH REPEAT AND IQ DOMAIN-CONTAINING PROTEIN 1-RELATED"/>
    <property type="match status" value="1"/>
</dbReference>
<dbReference type="InterPro" id="IPR050836">
    <property type="entry name" value="SDS22/Internalin_LRR"/>
</dbReference>
<dbReference type="Proteomes" id="UP000199437">
    <property type="component" value="Unassembled WGS sequence"/>
</dbReference>
<dbReference type="AlphaFoldDB" id="A0A1I0P5G6"/>
<evidence type="ECO:0000256" key="1">
    <source>
        <dbReference type="ARBA" id="ARBA00022614"/>
    </source>
</evidence>
<evidence type="ECO:0000256" key="3">
    <source>
        <dbReference type="SAM" id="SignalP"/>
    </source>
</evidence>
<dbReference type="SUPFAM" id="SSF52058">
    <property type="entry name" value="L domain-like"/>
    <property type="match status" value="2"/>
</dbReference>
<sequence length="804" mass="91172">MTKSKFIYAFVALLFSFSTLGQEVDTEADPYVGQAEGMVQTLSYYFNLLGAEKTSLAEREIIINNSYKKLFLNEKVQVEDDLQDDRSTVIYKDVQAYLKDIDFFFTEAAFGFEIEKIERLIKEDETPYYKVELLRNLKGASVAGDSINSTKKRYIEFNFDKNDELKIASIYTNKVSRDKQLREWWNGLTLEWRNIFQDKIGVYFDSLSNVELLSVVSIDSLDLSGNDLIRDIDPIYQLTELKYLKLSDTFVSDLKPLLSINKLQSLDLSQSAVEDLEYLKYHTDIRSLNLSSSPIDTFDVLAAFGKLQKLRLDGAAQVNLQFVNSLKSIEWLSLADGQGLDSINFQQLRNLKHLDVSGSDLDSIAPLQRIEELNISDTGIKDLEFLRGATALKVLYLNNTEVSSLDAISALNSLERVYANGTRLDDAAIASFAAKNDALLVTNAAQLKEWWNGMPMNLRNALSEYVSSSPTPEELSQLIRAEALDLTNINLIDITPLSRFQNLKSLTLDKNPVVNLPKSALSAELEKLSINETKVRDLSPLGDHPNLRVIYAKNTLVRNIEVLAGMPALAELDVDNTNVEEATVAALLDKKEQVKVRFMTEQLETWWAGVSQELKDKLLQTINKSGRVNSDDLHALVASKRLEFVGSGFNRQTTTAIKRFYRLEELKVQRAGLSGLQLLPVIDELKSLELLEMPIADLNTLQQRYPKLERLVLTNTAVEDLRPLEGLITLQELNFSGTNVKRMRGLEELTELRYIDCSNTSVFRLDRLSELKKLERITCFNTGLRQNDIDKLLEYLPDLEVVYY</sequence>
<dbReference type="RefSeq" id="WP_090258086.1">
    <property type="nucleotide sequence ID" value="NZ_FOIR01000001.1"/>
</dbReference>
<keyword evidence="5" id="KW-1185">Reference proteome</keyword>
<feature type="signal peptide" evidence="3">
    <location>
        <begin position="1"/>
        <end position="21"/>
    </location>
</feature>
<dbReference type="InterPro" id="IPR032675">
    <property type="entry name" value="LRR_dom_sf"/>
</dbReference>
<protein>
    <recommendedName>
        <fullName evidence="6">Leucine-rich repeat (LRR) protein</fullName>
    </recommendedName>
</protein>
<gene>
    <name evidence="4" type="ORF">SAMN05216290_1721</name>
</gene>
<reference evidence="5" key="1">
    <citation type="submission" date="2016-10" db="EMBL/GenBank/DDBJ databases">
        <authorList>
            <person name="Varghese N."/>
            <person name="Submissions S."/>
        </authorList>
    </citation>
    <scope>NUCLEOTIDE SEQUENCE [LARGE SCALE GENOMIC DNA]</scope>
    <source>
        <strain evidence="5">CGMCC 1.12402</strain>
    </source>
</reference>
<proteinExistence type="predicted"/>
<dbReference type="STRING" id="1267423.SAMN05216290_1721"/>
<keyword evidence="3" id="KW-0732">Signal</keyword>
<evidence type="ECO:0000313" key="5">
    <source>
        <dbReference type="Proteomes" id="UP000199437"/>
    </source>
</evidence>
<evidence type="ECO:0000313" key="4">
    <source>
        <dbReference type="EMBL" id="SEW09324.1"/>
    </source>
</evidence>
<dbReference type="OrthoDB" id="1490745at2"/>
<keyword evidence="1" id="KW-0433">Leucine-rich repeat</keyword>
<keyword evidence="2" id="KW-0677">Repeat</keyword>
<evidence type="ECO:0000256" key="2">
    <source>
        <dbReference type="ARBA" id="ARBA00022737"/>
    </source>
</evidence>
<accession>A0A1I0P5G6</accession>
<dbReference type="Gene3D" id="3.80.10.10">
    <property type="entry name" value="Ribonuclease Inhibitor"/>
    <property type="match status" value="3"/>
</dbReference>
<evidence type="ECO:0008006" key="6">
    <source>
        <dbReference type="Google" id="ProtNLM"/>
    </source>
</evidence>
<organism evidence="4 5">
    <name type="scientific">Roseivirga pacifica</name>
    <dbReference type="NCBI Taxonomy" id="1267423"/>
    <lineage>
        <taxon>Bacteria</taxon>
        <taxon>Pseudomonadati</taxon>
        <taxon>Bacteroidota</taxon>
        <taxon>Cytophagia</taxon>
        <taxon>Cytophagales</taxon>
        <taxon>Roseivirgaceae</taxon>
        <taxon>Roseivirga</taxon>
    </lineage>
</organism>